<dbReference type="InterPro" id="IPR007110">
    <property type="entry name" value="Ig-like_dom"/>
</dbReference>
<evidence type="ECO:0000256" key="1">
    <source>
        <dbReference type="ARBA" id="ARBA00022729"/>
    </source>
</evidence>
<reference evidence="5" key="1">
    <citation type="submission" date="2025-08" db="UniProtKB">
        <authorList>
            <consortium name="Ensembl"/>
        </authorList>
    </citation>
    <scope>IDENTIFICATION</scope>
</reference>
<dbReference type="InterPro" id="IPR003599">
    <property type="entry name" value="Ig_sub"/>
</dbReference>
<dbReference type="InterPro" id="IPR013783">
    <property type="entry name" value="Ig-like_fold"/>
</dbReference>
<dbReference type="SUPFAM" id="SSF48726">
    <property type="entry name" value="Immunoglobulin"/>
    <property type="match status" value="2"/>
</dbReference>
<keyword evidence="2" id="KW-1015">Disulfide bond</keyword>
<dbReference type="GO" id="GO:0004888">
    <property type="term" value="F:transmembrane signaling receptor activity"/>
    <property type="evidence" value="ECO:0007669"/>
    <property type="project" value="TreeGrafter"/>
</dbReference>
<dbReference type="SMART" id="SM00408">
    <property type="entry name" value="IGc2"/>
    <property type="match status" value="1"/>
</dbReference>
<dbReference type="GO" id="GO:0009897">
    <property type="term" value="C:external side of plasma membrane"/>
    <property type="evidence" value="ECO:0007669"/>
    <property type="project" value="TreeGrafter"/>
</dbReference>
<sequence>LDTKTSSACLQVSPDRSQFFRYDSISLSCEHQLNSTGWKVKRKTPEGGIRPCSTGWGQASSGSSCLIKNTYPTDTGVYWCESDMGERSNSINITITDRPVILESPTLPVSEGAAVTLRCKAATNPSKYNFFKDGRSISSNSSGELIIQSASKSDEGLYSCSVVGLGESLESWMVVSEAVGADFLPAQHRTRPGEPLGSPPAGGGWLRRLGRGKSRYCPRNPTPDMRMKMDGRTNNRFTRK</sequence>
<evidence type="ECO:0000313" key="5">
    <source>
        <dbReference type="Ensembl" id="ENSNFUP00015032602.1"/>
    </source>
</evidence>
<dbReference type="PANTHER" id="PTHR11481">
    <property type="entry name" value="IMMUNOGLOBULIN FC RECEPTOR"/>
    <property type="match status" value="1"/>
</dbReference>
<name>A0A8C6NX64_NOTFU</name>
<reference evidence="5" key="2">
    <citation type="submission" date="2025-09" db="UniProtKB">
        <authorList>
            <consortium name="Ensembl"/>
        </authorList>
    </citation>
    <scope>IDENTIFICATION</scope>
</reference>
<dbReference type="AlphaFoldDB" id="A0A8C6NX64"/>
<feature type="domain" description="Ig-like" evidence="4">
    <location>
        <begin position="99"/>
        <end position="176"/>
    </location>
</feature>
<dbReference type="PROSITE" id="PS50231">
    <property type="entry name" value="RICIN_B_LECTIN"/>
    <property type="match status" value="1"/>
</dbReference>
<proteinExistence type="predicted"/>
<feature type="region of interest" description="Disordered" evidence="3">
    <location>
        <begin position="188"/>
        <end position="240"/>
    </location>
</feature>
<dbReference type="Ensembl" id="ENSNFUT00015034075.1">
    <property type="protein sequence ID" value="ENSNFUP00015032602.1"/>
    <property type="gene ID" value="ENSNFUG00015015971.1"/>
</dbReference>
<dbReference type="Proteomes" id="UP000694548">
    <property type="component" value="Unassembled WGS sequence"/>
</dbReference>
<dbReference type="GO" id="GO:0007166">
    <property type="term" value="P:cell surface receptor signaling pathway"/>
    <property type="evidence" value="ECO:0007669"/>
    <property type="project" value="TreeGrafter"/>
</dbReference>
<protein>
    <recommendedName>
        <fullName evidence="4">Ig-like domain-containing protein</fullName>
    </recommendedName>
</protein>
<accession>A0A8C6NX64</accession>
<dbReference type="InterPro" id="IPR050488">
    <property type="entry name" value="Ig_Fc_receptor"/>
</dbReference>
<evidence type="ECO:0000259" key="4">
    <source>
        <dbReference type="PROSITE" id="PS50835"/>
    </source>
</evidence>
<dbReference type="PROSITE" id="PS50835">
    <property type="entry name" value="IG_LIKE"/>
    <property type="match status" value="1"/>
</dbReference>
<evidence type="ECO:0000256" key="3">
    <source>
        <dbReference type="SAM" id="MobiDB-lite"/>
    </source>
</evidence>
<dbReference type="PANTHER" id="PTHR11481:SF64">
    <property type="entry name" value="FC RECEPTOR-LIKE PROTEIN 4"/>
    <property type="match status" value="1"/>
</dbReference>
<organism evidence="5 6">
    <name type="scientific">Nothobranchius furzeri</name>
    <name type="common">Turquoise killifish</name>
    <dbReference type="NCBI Taxonomy" id="105023"/>
    <lineage>
        <taxon>Eukaryota</taxon>
        <taxon>Metazoa</taxon>
        <taxon>Chordata</taxon>
        <taxon>Craniata</taxon>
        <taxon>Vertebrata</taxon>
        <taxon>Euteleostomi</taxon>
        <taxon>Actinopterygii</taxon>
        <taxon>Neopterygii</taxon>
        <taxon>Teleostei</taxon>
        <taxon>Neoteleostei</taxon>
        <taxon>Acanthomorphata</taxon>
        <taxon>Ovalentaria</taxon>
        <taxon>Atherinomorphae</taxon>
        <taxon>Cyprinodontiformes</taxon>
        <taxon>Nothobranchiidae</taxon>
        <taxon>Nothobranchius</taxon>
    </lineage>
</organism>
<dbReference type="GO" id="GO:0006955">
    <property type="term" value="P:immune response"/>
    <property type="evidence" value="ECO:0007669"/>
    <property type="project" value="TreeGrafter"/>
</dbReference>
<dbReference type="Pfam" id="PF13927">
    <property type="entry name" value="Ig_3"/>
    <property type="match status" value="1"/>
</dbReference>
<keyword evidence="6" id="KW-1185">Reference proteome</keyword>
<dbReference type="InterPro" id="IPR003598">
    <property type="entry name" value="Ig_sub2"/>
</dbReference>
<evidence type="ECO:0000256" key="2">
    <source>
        <dbReference type="ARBA" id="ARBA00023157"/>
    </source>
</evidence>
<dbReference type="GeneTree" id="ENSGT00940000163711"/>
<keyword evidence="1" id="KW-0732">Signal</keyword>
<dbReference type="Gene3D" id="2.60.40.10">
    <property type="entry name" value="Immunoglobulins"/>
    <property type="match status" value="2"/>
</dbReference>
<dbReference type="SMART" id="SM00409">
    <property type="entry name" value="IG"/>
    <property type="match status" value="2"/>
</dbReference>
<dbReference type="InterPro" id="IPR036179">
    <property type="entry name" value="Ig-like_dom_sf"/>
</dbReference>
<evidence type="ECO:0000313" key="6">
    <source>
        <dbReference type="Proteomes" id="UP000694548"/>
    </source>
</evidence>